<keyword evidence="6 8" id="KW-0472">Membrane</keyword>
<evidence type="ECO:0000256" key="8">
    <source>
        <dbReference type="SAM" id="Phobius"/>
    </source>
</evidence>
<keyword evidence="4 7" id="KW-0812">Transmembrane</keyword>
<evidence type="ECO:0000256" key="4">
    <source>
        <dbReference type="ARBA" id="ARBA00022692"/>
    </source>
</evidence>
<keyword evidence="5 8" id="KW-1133">Transmembrane helix</keyword>
<organism evidence="9 10">
    <name type="scientific">Marinobacter lutaoensis</name>
    <dbReference type="NCBI Taxonomy" id="135739"/>
    <lineage>
        <taxon>Bacteria</taxon>
        <taxon>Pseudomonadati</taxon>
        <taxon>Pseudomonadota</taxon>
        <taxon>Gammaproteobacteria</taxon>
        <taxon>Pseudomonadales</taxon>
        <taxon>Marinobacteraceae</taxon>
        <taxon>Marinobacter</taxon>
    </lineage>
</organism>
<reference evidence="9 10" key="1">
    <citation type="submission" date="2016-12" db="EMBL/GenBank/DDBJ databases">
        <title>Marinobacter lutaoensis whole genome sequencing.</title>
        <authorList>
            <person name="Verma A."/>
            <person name="Krishnamurthi S."/>
        </authorList>
    </citation>
    <scope>NUCLEOTIDE SEQUENCE [LARGE SCALE GENOMIC DNA]</scope>
    <source>
        <strain evidence="9 10">T5054</strain>
    </source>
</reference>
<comment type="caution">
    <text evidence="9">The sequence shown here is derived from an EMBL/GenBank/DDBJ whole genome shotgun (WGS) entry which is preliminary data.</text>
</comment>
<dbReference type="GO" id="GO:0005886">
    <property type="term" value="C:plasma membrane"/>
    <property type="evidence" value="ECO:0007669"/>
    <property type="project" value="UniProtKB-SubCell"/>
</dbReference>
<gene>
    <name evidence="9" type="ORF">BTO32_08175</name>
</gene>
<evidence type="ECO:0000256" key="7">
    <source>
        <dbReference type="RuleBase" id="RU003879"/>
    </source>
</evidence>
<dbReference type="STRING" id="135739.BTO32_08175"/>
<dbReference type="GO" id="GO:0022857">
    <property type="term" value="F:transmembrane transporter activity"/>
    <property type="evidence" value="ECO:0007669"/>
    <property type="project" value="InterPro"/>
</dbReference>
<name>A0A1V2DU91_9GAMM</name>
<dbReference type="RefSeq" id="WP_076724128.1">
    <property type="nucleotide sequence ID" value="NZ_JABWTC010000007.1"/>
</dbReference>
<proteinExistence type="inferred from homology"/>
<feature type="transmembrane region" description="Helical" evidence="8">
    <location>
        <begin position="16"/>
        <end position="36"/>
    </location>
</feature>
<keyword evidence="7" id="KW-0813">Transport</keyword>
<dbReference type="OrthoDB" id="9150865at2"/>
<evidence type="ECO:0000256" key="3">
    <source>
        <dbReference type="ARBA" id="ARBA00022475"/>
    </source>
</evidence>
<keyword evidence="7" id="KW-0653">Protein transport</keyword>
<protein>
    <submittedName>
        <fullName evidence="9">Biopolymer transporter ExbD</fullName>
    </submittedName>
</protein>
<dbReference type="GO" id="GO:0015031">
    <property type="term" value="P:protein transport"/>
    <property type="evidence" value="ECO:0007669"/>
    <property type="project" value="UniProtKB-KW"/>
</dbReference>
<accession>A0A1V2DU91</accession>
<keyword evidence="3" id="KW-1003">Cell membrane</keyword>
<evidence type="ECO:0000256" key="2">
    <source>
        <dbReference type="ARBA" id="ARBA00005811"/>
    </source>
</evidence>
<evidence type="ECO:0000313" key="9">
    <source>
        <dbReference type="EMBL" id="ONF44248.1"/>
    </source>
</evidence>
<dbReference type="Proteomes" id="UP000189339">
    <property type="component" value="Unassembled WGS sequence"/>
</dbReference>
<comment type="subcellular location">
    <subcellularLocation>
        <location evidence="1">Cell membrane</location>
        <topology evidence="1">Single-pass membrane protein</topology>
    </subcellularLocation>
    <subcellularLocation>
        <location evidence="7">Cell membrane</location>
        <topology evidence="7">Single-pass type II membrane protein</topology>
    </subcellularLocation>
</comment>
<evidence type="ECO:0000256" key="1">
    <source>
        <dbReference type="ARBA" id="ARBA00004162"/>
    </source>
</evidence>
<evidence type="ECO:0000256" key="6">
    <source>
        <dbReference type="ARBA" id="ARBA00023136"/>
    </source>
</evidence>
<dbReference type="EMBL" id="MSCW01000005">
    <property type="protein sequence ID" value="ONF44248.1"/>
    <property type="molecule type" value="Genomic_DNA"/>
</dbReference>
<dbReference type="Pfam" id="PF02472">
    <property type="entry name" value="ExbD"/>
    <property type="match status" value="1"/>
</dbReference>
<dbReference type="InterPro" id="IPR003400">
    <property type="entry name" value="ExbD"/>
</dbReference>
<sequence length="176" mass="18863">MKRRHPRTRLSPDLDITPFLNLMIVLVPVLLLGMVFSQLRVIELRFPEWTPTGSSEPGSLDLVVTLLPEGVAVADRGRGALAVLPARDGQQDFAGLRRLLRGIKSGHPGTTGITLEVARGIDYQTLVRAMETLRTYPAVVAASVVPGELFPDIALQDAPEGRTLAPIPEAGPGGDS</sequence>
<comment type="similarity">
    <text evidence="2 7">Belongs to the ExbD/TolR family.</text>
</comment>
<evidence type="ECO:0000256" key="5">
    <source>
        <dbReference type="ARBA" id="ARBA00022989"/>
    </source>
</evidence>
<dbReference type="AlphaFoldDB" id="A0A1V2DU91"/>
<keyword evidence="10" id="KW-1185">Reference proteome</keyword>
<evidence type="ECO:0000313" key="10">
    <source>
        <dbReference type="Proteomes" id="UP000189339"/>
    </source>
</evidence>